<proteinExistence type="predicted"/>
<accession>X1GZM9</accession>
<sequence>KIIMQKPENKISKIIVDCCYKIHTTLGPGLLESVYEEVLMYELKKHGLNCDKQTNIPIVYEKVKLDIGFRADIIVENKVIIELKSVENLTNVHKKQLLTYLKLTGMKLGLLVNFNVDLIKNGIVRIVNNL</sequence>
<dbReference type="InterPro" id="IPR026350">
    <property type="entry name" value="GxxExxY"/>
</dbReference>
<dbReference type="EMBL" id="BARU01017918">
    <property type="protein sequence ID" value="GAH50320.1"/>
    <property type="molecule type" value="Genomic_DNA"/>
</dbReference>
<protein>
    <recommendedName>
        <fullName evidence="2">GxxExxY protein</fullName>
    </recommendedName>
</protein>
<comment type="caution">
    <text evidence="1">The sequence shown here is derived from an EMBL/GenBank/DDBJ whole genome shotgun (WGS) entry which is preliminary data.</text>
</comment>
<dbReference type="InterPro" id="IPR011604">
    <property type="entry name" value="PDDEXK-like_dom_sf"/>
</dbReference>
<evidence type="ECO:0008006" key="2">
    <source>
        <dbReference type="Google" id="ProtNLM"/>
    </source>
</evidence>
<name>X1GZM9_9ZZZZ</name>
<dbReference type="AlphaFoldDB" id="X1GZM9"/>
<reference evidence="1" key="1">
    <citation type="journal article" date="2014" name="Front. Microbiol.">
        <title>High frequency of phylogenetically diverse reductive dehalogenase-homologous genes in deep subseafloor sedimentary metagenomes.</title>
        <authorList>
            <person name="Kawai M."/>
            <person name="Futagami T."/>
            <person name="Toyoda A."/>
            <person name="Takaki Y."/>
            <person name="Nishi S."/>
            <person name="Hori S."/>
            <person name="Arai W."/>
            <person name="Tsubouchi T."/>
            <person name="Morono Y."/>
            <person name="Uchiyama I."/>
            <person name="Ito T."/>
            <person name="Fujiyama A."/>
            <person name="Inagaki F."/>
            <person name="Takami H."/>
        </authorList>
    </citation>
    <scope>NUCLEOTIDE SEQUENCE</scope>
    <source>
        <strain evidence="1">Expedition CK06-06</strain>
    </source>
</reference>
<dbReference type="Pfam" id="PF13366">
    <property type="entry name" value="PDDEXK_3"/>
    <property type="match status" value="1"/>
</dbReference>
<dbReference type="NCBIfam" id="TIGR04256">
    <property type="entry name" value="GxxExxY"/>
    <property type="match status" value="1"/>
</dbReference>
<feature type="non-terminal residue" evidence="1">
    <location>
        <position position="1"/>
    </location>
</feature>
<organism evidence="1">
    <name type="scientific">marine sediment metagenome</name>
    <dbReference type="NCBI Taxonomy" id="412755"/>
    <lineage>
        <taxon>unclassified sequences</taxon>
        <taxon>metagenomes</taxon>
        <taxon>ecological metagenomes</taxon>
    </lineage>
</organism>
<evidence type="ECO:0000313" key="1">
    <source>
        <dbReference type="EMBL" id="GAH50320.1"/>
    </source>
</evidence>
<dbReference type="Gene3D" id="3.90.320.10">
    <property type="match status" value="1"/>
</dbReference>
<gene>
    <name evidence="1" type="ORF">S03H2_29665</name>
</gene>